<keyword evidence="3" id="KW-1185">Reference proteome</keyword>
<dbReference type="Proteomes" id="UP001258017">
    <property type="component" value="Unassembled WGS sequence"/>
</dbReference>
<feature type="compositionally biased region" description="Low complexity" evidence="1">
    <location>
        <begin position="1"/>
        <end position="27"/>
    </location>
</feature>
<feature type="region of interest" description="Disordered" evidence="1">
    <location>
        <begin position="375"/>
        <end position="407"/>
    </location>
</feature>
<feature type="compositionally biased region" description="Low complexity" evidence="1">
    <location>
        <begin position="171"/>
        <end position="181"/>
    </location>
</feature>
<protein>
    <submittedName>
        <fullName evidence="2">Uncharacterized protein</fullName>
    </submittedName>
</protein>
<gene>
    <name evidence="2" type="ORF">KPH14_000735</name>
</gene>
<feature type="non-terminal residue" evidence="2">
    <location>
        <position position="1"/>
    </location>
</feature>
<sequence>MPVRTRATAATTTISTSTRATVSSPPAASTPPPTIAATRTTESTSTNAKTSTSRKSPAKRTPPALVEQAAPLVPRKRSSGGPTTSAAVRGAVSTKTPPHTTQEKKATTKVGQDSSASPRMSPVPLVAPIYNLVPQGRDPGPGFPPLTPSPRREKRRAEKTPAASTEETDKGPQGQPGQQQGPSGGAEEEGAAAGRTPSPATTMVTAITDTTTTTTPMMQETAQEEDWRVVGRGRKRACASPSNENNTMRSPGGPLSPSIGCGRTDSTGGIFNNNLFSNNNNIFLNLNRDDDGGLTNSCGDNNNNLASAAPSGAPFPAAGTSRRIRAGARSRRAANEGERANGRVNPRGSRAQLARGPTEAQLAVITALETAASDEDLEQSAAHVADNSSSSGGGSTSRAEGMRPRVVSVVNLGPKTVRIAGKGVTRKLTVPTTQTKLNMKTMPVRPRAITTKTTTSSGATVSSPPAVSSPPPTTTAIGTTASTSTSVRTSTSKKSPARRTPPALVGQ</sequence>
<feature type="compositionally biased region" description="Low complexity" evidence="1">
    <location>
        <begin position="474"/>
        <end position="494"/>
    </location>
</feature>
<feature type="compositionally biased region" description="Basic residues" evidence="1">
    <location>
        <begin position="322"/>
        <end position="332"/>
    </location>
</feature>
<dbReference type="EMBL" id="JAIFRP010000561">
    <property type="protein sequence ID" value="KAK2578124.1"/>
    <property type="molecule type" value="Genomic_DNA"/>
</dbReference>
<evidence type="ECO:0000313" key="2">
    <source>
        <dbReference type="EMBL" id="KAK2578124.1"/>
    </source>
</evidence>
<dbReference type="AlphaFoldDB" id="A0AAD9REC5"/>
<reference evidence="2" key="2">
    <citation type="journal article" date="2023" name="Commun. Biol.">
        <title>Intrasexual cuticular hydrocarbon dimorphism in a wasp sheds light on hydrocarbon biosynthesis genes in Hymenoptera.</title>
        <authorList>
            <person name="Moris V.C."/>
            <person name="Podsiadlowski L."/>
            <person name="Martin S."/>
            <person name="Oeyen J.P."/>
            <person name="Donath A."/>
            <person name="Petersen M."/>
            <person name="Wilbrandt J."/>
            <person name="Misof B."/>
            <person name="Liedtke D."/>
            <person name="Thamm M."/>
            <person name="Scheiner R."/>
            <person name="Schmitt T."/>
            <person name="Niehuis O."/>
        </authorList>
    </citation>
    <scope>NUCLEOTIDE SEQUENCE</scope>
    <source>
        <strain evidence="2">GBR_01_08_01A</strain>
    </source>
</reference>
<accession>A0AAD9REC5</accession>
<organism evidence="2 3">
    <name type="scientific">Odynerus spinipes</name>
    <dbReference type="NCBI Taxonomy" id="1348599"/>
    <lineage>
        <taxon>Eukaryota</taxon>
        <taxon>Metazoa</taxon>
        <taxon>Ecdysozoa</taxon>
        <taxon>Arthropoda</taxon>
        <taxon>Hexapoda</taxon>
        <taxon>Insecta</taxon>
        <taxon>Pterygota</taxon>
        <taxon>Neoptera</taxon>
        <taxon>Endopterygota</taxon>
        <taxon>Hymenoptera</taxon>
        <taxon>Apocrita</taxon>
        <taxon>Aculeata</taxon>
        <taxon>Vespoidea</taxon>
        <taxon>Vespidae</taxon>
        <taxon>Eumeninae</taxon>
        <taxon>Odynerus</taxon>
    </lineage>
</organism>
<feature type="region of interest" description="Disordered" evidence="1">
    <location>
        <begin position="234"/>
        <end position="255"/>
    </location>
</feature>
<feature type="region of interest" description="Disordered" evidence="1">
    <location>
        <begin position="1"/>
        <end position="203"/>
    </location>
</feature>
<name>A0AAD9REC5_9HYME</name>
<feature type="compositionally biased region" description="Low complexity" evidence="1">
    <location>
        <begin position="450"/>
        <end position="466"/>
    </location>
</feature>
<feature type="compositionally biased region" description="Polar residues" evidence="1">
    <location>
        <begin position="109"/>
        <end position="118"/>
    </location>
</feature>
<evidence type="ECO:0000313" key="3">
    <source>
        <dbReference type="Proteomes" id="UP001258017"/>
    </source>
</evidence>
<reference evidence="2" key="1">
    <citation type="submission" date="2021-08" db="EMBL/GenBank/DDBJ databases">
        <authorList>
            <person name="Misof B."/>
            <person name="Oliver O."/>
            <person name="Podsiadlowski L."/>
            <person name="Donath A."/>
            <person name="Peters R."/>
            <person name="Mayer C."/>
            <person name="Rust J."/>
            <person name="Gunkel S."/>
            <person name="Lesny P."/>
            <person name="Martin S."/>
            <person name="Oeyen J.P."/>
            <person name="Petersen M."/>
            <person name="Panagiotis P."/>
            <person name="Wilbrandt J."/>
            <person name="Tanja T."/>
        </authorList>
    </citation>
    <scope>NUCLEOTIDE SEQUENCE</scope>
    <source>
        <strain evidence="2">GBR_01_08_01A</strain>
        <tissue evidence="2">Thorax + abdomen</tissue>
    </source>
</reference>
<feature type="compositionally biased region" description="Polar residues" evidence="1">
    <location>
        <begin position="240"/>
        <end position="249"/>
    </location>
</feature>
<comment type="caution">
    <text evidence="2">The sequence shown here is derived from an EMBL/GenBank/DDBJ whole genome shotgun (WGS) entry which is preliminary data.</text>
</comment>
<feature type="compositionally biased region" description="Low complexity" evidence="1">
    <location>
        <begin position="306"/>
        <end position="321"/>
    </location>
</feature>
<proteinExistence type="predicted"/>
<feature type="region of interest" description="Disordered" evidence="1">
    <location>
        <begin position="305"/>
        <end position="357"/>
    </location>
</feature>
<feature type="region of interest" description="Disordered" evidence="1">
    <location>
        <begin position="440"/>
        <end position="507"/>
    </location>
</feature>
<feature type="compositionally biased region" description="Polar residues" evidence="1">
    <location>
        <begin position="42"/>
        <end position="55"/>
    </location>
</feature>
<evidence type="ECO:0000256" key="1">
    <source>
        <dbReference type="SAM" id="MobiDB-lite"/>
    </source>
</evidence>